<dbReference type="InterPro" id="IPR028978">
    <property type="entry name" value="Chorismate_lyase_/UTRA_dom_sf"/>
</dbReference>
<dbReference type="OrthoDB" id="9816541at2"/>
<evidence type="ECO:0000256" key="3">
    <source>
        <dbReference type="ARBA" id="ARBA00023163"/>
    </source>
</evidence>
<dbReference type="PANTHER" id="PTHR44846">
    <property type="entry name" value="MANNOSYL-D-GLYCERATE TRANSPORT/METABOLISM SYSTEM REPRESSOR MNGR-RELATED"/>
    <property type="match status" value="1"/>
</dbReference>
<dbReference type="SUPFAM" id="SSF64288">
    <property type="entry name" value="Chorismate lyase-like"/>
    <property type="match status" value="1"/>
</dbReference>
<evidence type="ECO:0000313" key="6">
    <source>
        <dbReference type="Proteomes" id="UP000199652"/>
    </source>
</evidence>
<dbReference type="PANTHER" id="PTHR44846:SF1">
    <property type="entry name" value="MANNOSYL-D-GLYCERATE TRANSPORT_METABOLISM SYSTEM REPRESSOR MNGR-RELATED"/>
    <property type="match status" value="1"/>
</dbReference>
<evidence type="ECO:0000313" key="5">
    <source>
        <dbReference type="EMBL" id="SDX92493.1"/>
    </source>
</evidence>
<dbReference type="Gene3D" id="3.40.1410.10">
    <property type="entry name" value="Chorismate lyase-like"/>
    <property type="match status" value="1"/>
</dbReference>
<dbReference type="Pfam" id="PF00392">
    <property type="entry name" value="GntR"/>
    <property type="match status" value="1"/>
</dbReference>
<keyword evidence="1" id="KW-0805">Transcription regulation</keyword>
<keyword evidence="6" id="KW-1185">Reference proteome</keyword>
<dbReference type="STRING" id="1528.SAMN04488579_11121"/>
<accession>A0A1H3FN36</accession>
<dbReference type="SMART" id="SM00866">
    <property type="entry name" value="UTRA"/>
    <property type="match status" value="1"/>
</dbReference>
<keyword evidence="3" id="KW-0804">Transcription</keyword>
<dbReference type="InterPro" id="IPR036388">
    <property type="entry name" value="WH-like_DNA-bd_sf"/>
</dbReference>
<evidence type="ECO:0000256" key="1">
    <source>
        <dbReference type="ARBA" id="ARBA00023015"/>
    </source>
</evidence>
<dbReference type="AlphaFoldDB" id="A0A1H3FN36"/>
<sequence>MSRYPSYRRVYDALKQRITNKEYPPGTLIPTETELCSLFEVSRTTIRKAVALLEQEGLLHVQQGRGTEVVDATATQRLNQVTSFTETMRAKGHDVSSKGIYIDEIIPPPLVLKALKLSEGSAVIRIQRIQMADGRPIAIMTNYLNPDIAPGILEDQDQITSLYAYLEKKHQVRITDADDTIRAAVADFTQAQLLDVPVGHPLLINNRVTYMEDHPIEVVRMVVDGSRYEFSIHLSGRAL</sequence>
<dbReference type="InterPro" id="IPR050679">
    <property type="entry name" value="Bact_HTH_transcr_reg"/>
</dbReference>
<dbReference type="Gene3D" id="1.10.10.10">
    <property type="entry name" value="Winged helix-like DNA-binding domain superfamily/Winged helix DNA-binding domain"/>
    <property type="match status" value="1"/>
</dbReference>
<dbReference type="Pfam" id="PF07702">
    <property type="entry name" value="UTRA"/>
    <property type="match status" value="1"/>
</dbReference>
<feature type="domain" description="HTH gntR-type" evidence="4">
    <location>
        <begin position="4"/>
        <end position="72"/>
    </location>
</feature>
<dbReference type="CDD" id="cd07377">
    <property type="entry name" value="WHTH_GntR"/>
    <property type="match status" value="1"/>
</dbReference>
<name>A0A1H3FN36_EUBBA</name>
<dbReference type="InterPro" id="IPR036390">
    <property type="entry name" value="WH_DNA-bd_sf"/>
</dbReference>
<dbReference type="InterPro" id="IPR011663">
    <property type="entry name" value="UTRA"/>
</dbReference>
<dbReference type="RefSeq" id="WP_090245212.1">
    <property type="nucleotide sequence ID" value="NZ_FNOU01000011.1"/>
</dbReference>
<reference evidence="6" key="1">
    <citation type="submission" date="2016-10" db="EMBL/GenBank/DDBJ databases">
        <authorList>
            <person name="Varghese N."/>
            <person name="Submissions S."/>
        </authorList>
    </citation>
    <scope>NUCLEOTIDE SEQUENCE [LARGE SCALE GENOMIC DNA]</scope>
    <source>
        <strain evidence="6">VPI 5359</strain>
    </source>
</reference>
<dbReference type="GO" id="GO:0003700">
    <property type="term" value="F:DNA-binding transcription factor activity"/>
    <property type="evidence" value="ECO:0007669"/>
    <property type="project" value="InterPro"/>
</dbReference>
<dbReference type="PROSITE" id="PS50949">
    <property type="entry name" value="HTH_GNTR"/>
    <property type="match status" value="1"/>
</dbReference>
<keyword evidence="2" id="KW-0238">DNA-binding</keyword>
<evidence type="ECO:0000256" key="2">
    <source>
        <dbReference type="ARBA" id="ARBA00023125"/>
    </source>
</evidence>
<dbReference type="InterPro" id="IPR000524">
    <property type="entry name" value="Tscrpt_reg_HTH_GntR"/>
</dbReference>
<dbReference type="EMBL" id="FNOU01000011">
    <property type="protein sequence ID" value="SDX92493.1"/>
    <property type="molecule type" value="Genomic_DNA"/>
</dbReference>
<organism evidence="5 6">
    <name type="scientific">Eubacterium barkeri</name>
    <name type="common">Clostridium barkeri</name>
    <dbReference type="NCBI Taxonomy" id="1528"/>
    <lineage>
        <taxon>Bacteria</taxon>
        <taxon>Bacillati</taxon>
        <taxon>Bacillota</taxon>
        <taxon>Clostridia</taxon>
        <taxon>Eubacteriales</taxon>
        <taxon>Eubacteriaceae</taxon>
        <taxon>Eubacterium</taxon>
    </lineage>
</organism>
<dbReference type="SMART" id="SM00345">
    <property type="entry name" value="HTH_GNTR"/>
    <property type="match status" value="1"/>
</dbReference>
<protein>
    <submittedName>
        <fullName evidence="5">GntR family transcriptional regulator</fullName>
    </submittedName>
</protein>
<dbReference type="Proteomes" id="UP000199652">
    <property type="component" value="Unassembled WGS sequence"/>
</dbReference>
<dbReference type="SUPFAM" id="SSF46785">
    <property type="entry name" value="Winged helix' DNA-binding domain"/>
    <property type="match status" value="1"/>
</dbReference>
<dbReference type="GO" id="GO:0003677">
    <property type="term" value="F:DNA binding"/>
    <property type="evidence" value="ECO:0007669"/>
    <property type="project" value="UniProtKB-KW"/>
</dbReference>
<gene>
    <name evidence="5" type="ORF">SAMN04488579_11121</name>
</gene>
<evidence type="ECO:0000259" key="4">
    <source>
        <dbReference type="PROSITE" id="PS50949"/>
    </source>
</evidence>
<dbReference type="PRINTS" id="PR00035">
    <property type="entry name" value="HTHGNTR"/>
</dbReference>
<dbReference type="GO" id="GO:0045892">
    <property type="term" value="P:negative regulation of DNA-templated transcription"/>
    <property type="evidence" value="ECO:0007669"/>
    <property type="project" value="TreeGrafter"/>
</dbReference>
<proteinExistence type="predicted"/>